<name>A0A6A7VTT1_9BACT</name>
<accession>A0A6A7VTT1</accession>
<evidence type="ECO:0000313" key="2">
    <source>
        <dbReference type="Proteomes" id="UP000406735"/>
    </source>
</evidence>
<dbReference type="Proteomes" id="UP000406735">
    <property type="component" value="Unassembled WGS sequence"/>
</dbReference>
<protein>
    <submittedName>
        <fullName evidence="1">Uncharacterized protein</fullName>
    </submittedName>
</protein>
<dbReference type="AlphaFoldDB" id="A0A6A7VTT1"/>
<proteinExistence type="predicted"/>
<dbReference type="EMBL" id="VZCY01000051">
    <property type="protein sequence ID" value="MQN09556.1"/>
    <property type="molecule type" value="Genomic_DNA"/>
</dbReference>
<gene>
    <name evidence="1" type="ORF">F7D97_06305</name>
</gene>
<reference evidence="1 2" key="1">
    <citation type="submission" date="2019-09" db="EMBL/GenBank/DDBJ databases">
        <title>Distinct polysaccharide growth profiles of human intestinal Prevotella copri isolates.</title>
        <authorList>
            <person name="Fehlner-Peach H."/>
            <person name="Magnabosco C."/>
            <person name="Raghavan V."/>
            <person name="Scher J.U."/>
            <person name="Tett A."/>
            <person name="Cox L.M."/>
            <person name="Gottsegen C."/>
            <person name="Watters A."/>
            <person name="Wiltshire- Gordon J.D."/>
            <person name="Segata N."/>
            <person name="Bonneau R."/>
            <person name="Littman D.R."/>
        </authorList>
    </citation>
    <scope>NUCLEOTIDE SEQUENCE [LARGE SCALE GENOMIC DNA]</scope>
    <source>
        <strain evidence="2">iK21513</strain>
    </source>
</reference>
<organism evidence="1 2">
    <name type="scientific">Segatella copri</name>
    <dbReference type="NCBI Taxonomy" id="165179"/>
    <lineage>
        <taxon>Bacteria</taxon>
        <taxon>Pseudomonadati</taxon>
        <taxon>Bacteroidota</taxon>
        <taxon>Bacteroidia</taxon>
        <taxon>Bacteroidales</taxon>
        <taxon>Prevotellaceae</taxon>
        <taxon>Segatella</taxon>
    </lineage>
</organism>
<comment type="caution">
    <text evidence="1">The sequence shown here is derived from an EMBL/GenBank/DDBJ whole genome shotgun (WGS) entry which is preliminary data.</text>
</comment>
<evidence type="ECO:0000313" key="1">
    <source>
        <dbReference type="EMBL" id="MQN09556.1"/>
    </source>
</evidence>
<sequence length="78" mass="8827">MFSVGGCGISLDNCWRITVDHRMHITCCACAYQLLCKRTTAVVQQEILTVSTIYPIFSTNISYVFHHHISNIPPTRRG</sequence>